<dbReference type="EMBL" id="CP008953">
    <property type="protein sequence ID" value="AIG74321.1"/>
    <property type="molecule type" value="Genomic_DNA"/>
</dbReference>
<proteinExistence type="predicted"/>
<evidence type="ECO:0000313" key="2">
    <source>
        <dbReference type="Proteomes" id="UP000028492"/>
    </source>
</evidence>
<reference evidence="1 2" key="1">
    <citation type="journal article" date="2014" name="J. Biotechnol.">
        <title>Complete genome sequence of the actinobacterium Amycolatopsis japonica MG417-CF17(T) (=DSM 44213T) producing (S,S)-N,N'-ethylenediaminedisuccinic acid.</title>
        <authorList>
            <person name="Stegmann E."/>
            <person name="Albersmeier A."/>
            <person name="Spohn M."/>
            <person name="Gert H."/>
            <person name="Weber T."/>
            <person name="Wohlleben W."/>
            <person name="Kalinowski J."/>
            <person name="Ruckert C."/>
        </authorList>
    </citation>
    <scope>NUCLEOTIDE SEQUENCE [LARGE SCALE GENOMIC DNA]</scope>
    <source>
        <strain evidence="2">MG417-CF17 (DSM 44213)</strain>
    </source>
</reference>
<name>A0A075UPK0_9PSEU</name>
<evidence type="ECO:0000313" key="1">
    <source>
        <dbReference type="EMBL" id="AIG74321.1"/>
    </source>
</evidence>
<keyword evidence="2" id="KW-1185">Reference proteome</keyword>
<dbReference type="STRING" id="208439.AJAP_07020"/>
<dbReference type="Proteomes" id="UP000028492">
    <property type="component" value="Chromosome"/>
</dbReference>
<dbReference type="KEGG" id="aja:AJAP_07020"/>
<dbReference type="HOGENOM" id="CLU_2598307_0_0_11"/>
<protein>
    <submittedName>
        <fullName evidence="1">Uncharacterized protein</fullName>
    </submittedName>
</protein>
<dbReference type="AlphaFoldDB" id="A0A075UPK0"/>
<gene>
    <name evidence="1" type="ORF">AJAP_07020</name>
</gene>
<accession>A0A075UPK0</accession>
<sequence length="79" mass="8340">MCPMNNSEGPTLTAAQRNELAEVAAASKEVEDANAKFGKALLKAARLGLSQRAIEPHAHITQATISRTLGKLGWTPPST</sequence>
<organism evidence="1 2">
    <name type="scientific">Amycolatopsis japonica</name>
    <dbReference type="NCBI Taxonomy" id="208439"/>
    <lineage>
        <taxon>Bacteria</taxon>
        <taxon>Bacillati</taxon>
        <taxon>Actinomycetota</taxon>
        <taxon>Actinomycetes</taxon>
        <taxon>Pseudonocardiales</taxon>
        <taxon>Pseudonocardiaceae</taxon>
        <taxon>Amycolatopsis</taxon>
        <taxon>Amycolatopsis japonica group</taxon>
    </lineage>
</organism>